<evidence type="ECO:0000313" key="2">
    <source>
        <dbReference type="Proteomes" id="UP000823775"/>
    </source>
</evidence>
<organism evidence="1 2">
    <name type="scientific">Datura stramonium</name>
    <name type="common">Jimsonweed</name>
    <name type="synonym">Common thornapple</name>
    <dbReference type="NCBI Taxonomy" id="4076"/>
    <lineage>
        <taxon>Eukaryota</taxon>
        <taxon>Viridiplantae</taxon>
        <taxon>Streptophyta</taxon>
        <taxon>Embryophyta</taxon>
        <taxon>Tracheophyta</taxon>
        <taxon>Spermatophyta</taxon>
        <taxon>Magnoliopsida</taxon>
        <taxon>eudicotyledons</taxon>
        <taxon>Gunneridae</taxon>
        <taxon>Pentapetalae</taxon>
        <taxon>asterids</taxon>
        <taxon>lamiids</taxon>
        <taxon>Solanales</taxon>
        <taxon>Solanaceae</taxon>
        <taxon>Solanoideae</taxon>
        <taxon>Datureae</taxon>
        <taxon>Datura</taxon>
    </lineage>
</organism>
<dbReference type="EMBL" id="JACEIK010004161">
    <property type="protein sequence ID" value="MCD9644469.1"/>
    <property type="molecule type" value="Genomic_DNA"/>
</dbReference>
<name>A0ABS8VEG5_DATST</name>
<reference evidence="1 2" key="1">
    <citation type="journal article" date="2021" name="BMC Genomics">
        <title>Datura genome reveals duplications of psychoactive alkaloid biosynthetic genes and high mutation rate following tissue culture.</title>
        <authorList>
            <person name="Rajewski A."/>
            <person name="Carter-House D."/>
            <person name="Stajich J."/>
            <person name="Litt A."/>
        </authorList>
    </citation>
    <scope>NUCLEOTIDE SEQUENCE [LARGE SCALE GENOMIC DNA]</scope>
    <source>
        <strain evidence="1">AR-01</strain>
    </source>
</reference>
<protein>
    <submittedName>
        <fullName evidence="1">Uncharacterized protein</fullName>
    </submittedName>
</protein>
<accession>A0ABS8VEG5</accession>
<gene>
    <name evidence="1" type="ORF">HAX54_032687</name>
</gene>
<sequence length="98" mass="10811">MLSSGFRPFDPLVAGKAFHSSISWNFSSISSISSIHFRIQAQHLSISMKMIALRASFACPFPKRSFPSVKDPPATSLLQDIQQLTMSGASLLVYQCIF</sequence>
<evidence type="ECO:0000313" key="1">
    <source>
        <dbReference type="EMBL" id="MCD9644469.1"/>
    </source>
</evidence>
<comment type="caution">
    <text evidence="1">The sequence shown here is derived from an EMBL/GenBank/DDBJ whole genome shotgun (WGS) entry which is preliminary data.</text>
</comment>
<dbReference type="Proteomes" id="UP000823775">
    <property type="component" value="Unassembled WGS sequence"/>
</dbReference>
<proteinExistence type="predicted"/>
<keyword evidence="2" id="KW-1185">Reference proteome</keyword>